<accession>A0A6J5QER7</accession>
<keyword evidence="1" id="KW-0472">Membrane</keyword>
<sequence length="600" mass="62801">MADKVVSFELLIDVSASAKTVGDLKKSIKDLKNAALEAGETSPVGRKFLEAAGQASDRLSDMNAQVNAFKGAGEKFATVTKVVGGLAAGFQAAQGAAALFGSSGEDLQKVLVKVQAATALAQGAQALAGITDEIGAVKKIALATASGVAGAAARLFGITTAQAMAVASAGLTVVIGAVIALISYFASASAASEELAKAEEARKEKAARRAENLSVFDKKELENAQFKIELLKKQGASIADILKAENDLLDLKIKLNQAAMDATDASAEGDKKFNELSVERTKLQNQKILLNTKEYESVVALTENGAVGSIGYYNFLLGESNSKLEKLVPGSAAYNAELEKQIDLTTQLEAAQGNAYLSKLQRDGQKPPEVSVTDSVQLPPEKQAELDFNAAFLQLQLEQEIAFEDNKKEIHKKAIEERKALTKIDINEAIKLAEQSAKALQGLGDAVFANKLAKVKKGGAEEQKIYKQQFEFNKKMQLAGAVIDGAKAIVSSLSQSPVAIGPVPNPAGIASLALVAVSTAASIAKIAATKFESSGGGSTTAPTFNASAPDVNASVPALNQPTTNLTPPTTPPPTQVYVTETDIKRVGNRVNVIESRARFG</sequence>
<protein>
    <submittedName>
        <fullName evidence="2">Uncharacterized protein</fullName>
    </submittedName>
</protein>
<reference evidence="2" key="1">
    <citation type="submission" date="2020-05" db="EMBL/GenBank/DDBJ databases">
        <authorList>
            <person name="Chiriac C."/>
            <person name="Salcher M."/>
            <person name="Ghai R."/>
            <person name="Kavagutti S V."/>
        </authorList>
    </citation>
    <scope>NUCLEOTIDE SEQUENCE</scope>
</reference>
<keyword evidence="1" id="KW-0812">Transmembrane</keyword>
<keyword evidence="1" id="KW-1133">Transmembrane helix</keyword>
<evidence type="ECO:0000313" key="2">
    <source>
        <dbReference type="EMBL" id="CAB4178174.1"/>
    </source>
</evidence>
<feature type="transmembrane region" description="Helical" evidence="1">
    <location>
        <begin position="163"/>
        <end position="186"/>
    </location>
</feature>
<name>A0A6J5QER7_9CAUD</name>
<gene>
    <name evidence="2" type="ORF">UFOVP1015_46</name>
</gene>
<dbReference type="EMBL" id="LR796962">
    <property type="protein sequence ID" value="CAB4178174.1"/>
    <property type="molecule type" value="Genomic_DNA"/>
</dbReference>
<evidence type="ECO:0000256" key="1">
    <source>
        <dbReference type="SAM" id="Phobius"/>
    </source>
</evidence>
<organism evidence="2">
    <name type="scientific">uncultured Caudovirales phage</name>
    <dbReference type="NCBI Taxonomy" id="2100421"/>
    <lineage>
        <taxon>Viruses</taxon>
        <taxon>Duplodnaviria</taxon>
        <taxon>Heunggongvirae</taxon>
        <taxon>Uroviricota</taxon>
        <taxon>Caudoviricetes</taxon>
        <taxon>Peduoviridae</taxon>
        <taxon>Maltschvirus</taxon>
        <taxon>Maltschvirus maltsch</taxon>
    </lineage>
</organism>
<proteinExistence type="predicted"/>